<dbReference type="Pfam" id="PF02902">
    <property type="entry name" value="Peptidase_C48"/>
    <property type="match status" value="1"/>
</dbReference>
<dbReference type="PANTHER" id="PTHR47764">
    <property type="entry name" value="UBIQUITIN-LIKE-SPECIFIC PROTEASE 2B-RELATED"/>
    <property type="match status" value="1"/>
</dbReference>
<dbReference type="GO" id="GO:0006508">
    <property type="term" value="P:proteolysis"/>
    <property type="evidence" value="ECO:0007669"/>
    <property type="project" value="UniProtKB-KW"/>
</dbReference>
<name>A0AAV6JQG0_9ERIC</name>
<proteinExistence type="inferred from homology"/>
<comment type="caution">
    <text evidence="6">The sequence shown here is derived from an EMBL/GenBank/DDBJ whole genome shotgun (WGS) entry which is preliminary data.</text>
</comment>
<gene>
    <name evidence="6" type="ORF">RHGRI_021650</name>
</gene>
<dbReference type="PROSITE" id="PS50600">
    <property type="entry name" value="ULP_PROTEASE"/>
    <property type="match status" value="1"/>
</dbReference>
<protein>
    <recommendedName>
        <fullName evidence="5">Ubiquitin-like protease family profile domain-containing protein</fullName>
    </recommendedName>
</protein>
<feature type="domain" description="Ubiquitin-like protease family profile" evidence="5">
    <location>
        <begin position="413"/>
        <end position="649"/>
    </location>
</feature>
<dbReference type="Proteomes" id="UP000823749">
    <property type="component" value="Chromosome 7"/>
</dbReference>
<feature type="compositionally biased region" description="Acidic residues" evidence="4">
    <location>
        <begin position="869"/>
        <end position="880"/>
    </location>
</feature>
<keyword evidence="7" id="KW-1185">Reference proteome</keyword>
<reference evidence="6" key="1">
    <citation type="submission" date="2020-08" db="EMBL/GenBank/DDBJ databases">
        <title>Plant Genome Project.</title>
        <authorList>
            <person name="Zhang R.-G."/>
        </authorList>
    </citation>
    <scope>NUCLEOTIDE SEQUENCE</scope>
    <source>
        <strain evidence="6">WSP0</strain>
        <tissue evidence="6">Leaf</tissue>
    </source>
</reference>
<accession>A0AAV6JQG0</accession>
<evidence type="ECO:0000313" key="7">
    <source>
        <dbReference type="Proteomes" id="UP000823749"/>
    </source>
</evidence>
<dbReference type="SUPFAM" id="SSF54001">
    <property type="entry name" value="Cysteine proteinases"/>
    <property type="match status" value="1"/>
</dbReference>
<dbReference type="InterPro" id="IPR003653">
    <property type="entry name" value="Peptidase_C48_C"/>
</dbReference>
<comment type="similarity">
    <text evidence="1">Belongs to the peptidase C48 family.</text>
</comment>
<evidence type="ECO:0000259" key="5">
    <source>
        <dbReference type="PROSITE" id="PS50600"/>
    </source>
</evidence>
<organism evidence="6 7">
    <name type="scientific">Rhododendron griersonianum</name>
    <dbReference type="NCBI Taxonomy" id="479676"/>
    <lineage>
        <taxon>Eukaryota</taxon>
        <taxon>Viridiplantae</taxon>
        <taxon>Streptophyta</taxon>
        <taxon>Embryophyta</taxon>
        <taxon>Tracheophyta</taxon>
        <taxon>Spermatophyta</taxon>
        <taxon>Magnoliopsida</taxon>
        <taxon>eudicotyledons</taxon>
        <taxon>Gunneridae</taxon>
        <taxon>Pentapetalae</taxon>
        <taxon>asterids</taxon>
        <taxon>Ericales</taxon>
        <taxon>Ericaceae</taxon>
        <taxon>Ericoideae</taxon>
        <taxon>Rhodoreae</taxon>
        <taxon>Rhododendron</taxon>
    </lineage>
</organism>
<dbReference type="Pfam" id="PF25352">
    <property type="entry name" value="PH_ULP"/>
    <property type="match status" value="1"/>
</dbReference>
<dbReference type="PANTHER" id="PTHR47764:SF2">
    <property type="entry name" value="UBIQUITIN-LIKE PROTEASE FAMILY PROFILE DOMAIN-CONTAINING PROTEIN"/>
    <property type="match status" value="1"/>
</dbReference>
<dbReference type="Gene3D" id="3.40.395.10">
    <property type="entry name" value="Adenoviral Proteinase, Chain A"/>
    <property type="match status" value="1"/>
</dbReference>
<dbReference type="AlphaFoldDB" id="A0AAV6JQG0"/>
<feature type="region of interest" description="Disordered" evidence="4">
    <location>
        <begin position="843"/>
        <end position="894"/>
    </location>
</feature>
<dbReference type="GO" id="GO:0008234">
    <property type="term" value="F:cysteine-type peptidase activity"/>
    <property type="evidence" value="ECO:0007669"/>
    <property type="project" value="InterPro"/>
</dbReference>
<dbReference type="EMBL" id="JACTNZ010000007">
    <property type="protein sequence ID" value="KAG5541884.1"/>
    <property type="molecule type" value="Genomic_DNA"/>
</dbReference>
<evidence type="ECO:0000256" key="4">
    <source>
        <dbReference type="SAM" id="MobiDB-lite"/>
    </source>
</evidence>
<feature type="region of interest" description="Disordered" evidence="4">
    <location>
        <begin position="994"/>
        <end position="1064"/>
    </location>
</feature>
<dbReference type="InterPro" id="IPR057375">
    <property type="entry name" value="ULP2A/B_PH"/>
</dbReference>
<evidence type="ECO:0000256" key="3">
    <source>
        <dbReference type="ARBA" id="ARBA00022801"/>
    </source>
</evidence>
<evidence type="ECO:0000256" key="2">
    <source>
        <dbReference type="ARBA" id="ARBA00022670"/>
    </source>
</evidence>
<evidence type="ECO:0000313" key="6">
    <source>
        <dbReference type="EMBL" id="KAG5541884.1"/>
    </source>
</evidence>
<keyword evidence="3" id="KW-0378">Hydrolase</keyword>
<evidence type="ECO:0000256" key="1">
    <source>
        <dbReference type="ARBA" id="ARBA00005234"/>
    </source>
</evidence>
<sequence length="1064" mass="119061">MRMKSDCKSFQVFDFSTEDELAELASAKLLSKYTNPSHAVDKYNFLQNVAPGTNFQSKDMSNLPCVDVDGDDNDQNCDNAFSRIHLGLDGENPVTKQAGGLSDFVLFNSVSNKQHPQVMLDEFKPGSFAVQLESRSSSPEAASPYNSSQLNCALQDSQSNDESVDVIPDADESMSADSASTSSHILEDEVMLDGHEHGHVPSSGHCLGTWEMGNRNVAVLCPDYVVYRGRYCTESVLTFTSSCVELKGSTSDGNEGTFSFQWGIDDIVNIDSRWSERLRVAMVKLRLISKDEMQAEGGQDTSGIEELQFAAAELNWYKKQEEIMSLDMRYRAQWNVGSDSPHGIRLPDDNIATRIQALEGKKLFHRQIGSLMGGDGEALPGHNGIRIPKKSYLPNFDEPFEEVVYPKGDSDAVTISKQDVDLLQPDTFVNDTIIDFYIKYLKNEIQPSERHRFHFFNSFFFRKLIDLDKDPSSAFEGRAAFQRVRKWTRKVNLFEKDYVFIPINFNYHWSLIVICHPGEVAKFQGKFSVETYPSQSKCGKCLTCPLCFMYDMFQMKIWRSHLKYHAYCIWILLREVILVSKILFRGTLVVLKFIMWFNYLWEEWKEKHKEACDDISSKFFNLRFVPLELPQQQNSFDCGLFLLHYVERFLKDAPLSFSPFKISKFSSFLNGDWFPAAEPSLKRVEIQNLICGILEKENSPAACSGNPCSSVSNYPASNSEIETGVELISERCSPSKRCRGKLSSSPEGDGIEITLLPSSSQCAGDSGLVLREFFEEGATTGSFLHGQFPTFDRAASFSEFNGVMSAMEEDVEAGGNFIYSQSDETATCVFPYSSGDFRAETSCNPGVHQSGEENIDPSLETPVCASDDNSSEVEFQEDNTENPSTEEKIDQPISPPMENVERLTESLAAAPSEIFDVVDSQSSDHMLNSNGNVDHHISCPKVLPELDQQNGEITGGGVCLVVDNLVSETDGLEVSDGINGKLVIESVNETAAKRIGDDIMPESDELQPSKTHGDDIMPESDEQQPSMPESDEQQPSKRHGDDIMPESDEQQPSKRLRLSNDLHL</sequence>
<keyword evidence="2" id="KW-0645">Protease</keyword>
<dbReference type="InterPro" id="IPR038765">
    <property type="entry name" value="Papain-like_cys_pep_sf"/>
</dbReference>